<organism evidence="1 2">
    <name type="scientific">Erwinia phage Hena1</name>
    <dbReference type="NCBI Taxonomy" id="2678601"/>
    <lineage>
        <taxon>Viruses</taxon>
        <taxon>Duplodnaviria</taxon>
        <taxon>Heunggongvirae</taxon>
        <taxon>Uroviricota</taxon>
        <taxon>Caudoviricetes</taxon>
        <taxon>Vequintavirinae</taxon>
        <taxon>Henunavirus</taxon>
        <taxon>Henunavirus hena1</taxon>
    </lineage>
</organism>
<proteinExistence type="predicted"/>
<accession>A0A6B9JB38</accession>
<evidence type="ECO:0000313" key="2">
    <source>
        <dbReference type="Proteomes" id="UP000433183"/>
    </source>
</evidence>
<keyword evidence="2" id="KW-1185">Reference proteome</keyword>
<gene>
    <name evidence="1" type="ORF">Hena1_00400</name>
</gene>
<name>A0A6B9JB38_9CAUD</name>
<reference evidence="1 2" key="1">
    <citation type="submission" date="2019-11" db="EMBL/GenBank/DDBJ databases">
        <title>Characterization of a new Erwinia amylovora bacteriophage.</title>
        <authorList>
            <person name="Valentovich L.N."/>
            <person name="Akhremchuk A.E."/>
            <person name="Besarab N.V."/>
            <person name="Lagonenko A.L."/>
        </authorList>
    </citation>
    <scope>NUCLEOTIDE SEQUENCE [LARGE SCALE GENOMIC DNA]</scope>
</reference>
<dbReference type="Proteomes" id="UP000433183">
    <property type="component" value="Segment"/>
</dbReference>
<protein>
    <submittedName>
        <fullName evidence="1">Uncharacterized protein</fullName>
    </submittedName>
</protein>
<sequence length="159" mass="18327">MALGIHGILSHRKLMELKNCGVVAPDFFEQQAEQLFNLYRLTVAGSLFAQHKGFIMSLFYGEKEAARDARWMFPDRRDMLEHLIYLEGNSKYITLTKEELDEFTLVHQAAVASTLAQETLKCFKYSDQVIVDEDTGFNIDWLLKNAYILKQRIAANSEE</sequence>
<dbReference type="EMBL" id="MN732867">
    <property type="protein sequence ID" value="QGZ16216.1"/>
    <property type="molecule type" value="Genomic_DNA"/>
</dbReference>
<evidence type="ECO:0000313" key="1">
    <source>
        <dbReference type="EMBL" id="QGZ16216.1"/>
    </source>
</evidence>